<comment type="caution">
    <text evidence="1">The sequence shown here is derived from an EMBL/GenBank/DDBJ whole genome shotgun (WGS) entry which is preliminary data.</text>
</comment>
<proteinExistence type="predicted"/>
<evidence type="ECO:0000313" key="2">
    <source>
        <dbReference type="Proteomes" id="UP000828048"/>
    </source>
</evidence>
<accession>A0ACB7XTF8</accession>
<protein>
    <submittedName>
        <fullName evidence="1">Uncharacterized protein</fullName>
    </submittedName>
</protein>
<sequence length="172" mass="20054">MCGGSLLPIHDSATGCWDCGLMQRVDPFADANAEDSSAGTKEYVHDKEIVELVYEREKLVKTYEEKRKTTFKRFNRKSGRSINGHERGLGFQTWRSSFKHIFLLWRILWITCTHAELVREREELSDDEVFLVCALGWCIEWLQAYFLALEDIMDNLHARQGQPCWLRVPKSP</sequence>
<organism evidence="1 2">
    <name type="scientific">Vaccinium darrowii</name>
    <dbReference type="NCBI Taxonomy" id="229202"/>
    <lineage>
        <taxon>Eukaryota</taxon>
        <taxon>Viridiplantae</taxon>
        <taxon>Streptophyta</taxon>
        <taxon>Embryophyta</taxon>
        <taxon>Tracheophyta</taxon>
        <taxon>Spermatophyta</taxon>
        <taxon>Magnoliopsida</taxon>
        <taxon>eudicotyledons</taxon>
        <taxon>Gunneridae</taxon>
        <taxon>Pentapetalae</taxon>
        <taxon>asterids</taxon>
        <taxon>Ericales</taxon>
        <taxon>Ericaceae</taxon>
        <taxon>Vaccinioideae</taxon>
        <taxon>Vaccinieae</taxon>
        <taxon>Vaccinium</taxon>
    </lineage>
</organism>
<keyword evidence="2" id="KW-1185">Reference proteome</keyword>
<evidence type="ECO:0000313" key="1">
    <source>
        <dbReference type="EMBL" id="KAH7844057.1"/>
    </source>
</evidence>
<dbReference type="EMBL" id="CM037151">
    <property type="protein sequence ID" value="KAH7844057.1"/>
    <property type="molecule type" value="Genomic_DNA"/>
</dbReference>
<gene>
    <name evidence="1" type="ORF">Vadar_023775</name>
</gene>
<name>A0ACB7XTF8_9ERIC</name>
<reference evidence="1 2" key="1">
    <citation type="journal article" date="2021" name="Hortic Res">
        <title>High-quality reference genome and annotation aids understanding of berry development for evergreen blueberry (Vaccinium darrowii).</title>
        <authorList>
            <person name="Yu J."/>
            <person name="Hulse-Kemp A.M."/>
            <person name="Babiker E."/>
            <person name="Staton M."/>
        </authorList>
    </citation>
    <scope>NUCLEOTIDE SEQUENCE [LARGE SCALE GENOMIC DNA]</scope>
    <source>
        <strain evidence="2">cv. NJ 8807/NJ 8810</strain>
        <tissue evidence="1">Young leaf</tissue>
    </source>
</reference>
<dbReference type="Proteomes" id="UP000828048">
    <property type="component" value="Chromosome 1"/>
</dbReference>